<name>X6LSQ9_RETFI</name>
<keyword evidence="3" id="KW-1185">Reference proteome</keyword>
<comment type="caution">
    <text evidence="2">The sequence shown here is derived from an EMBL/GenBank/DDBJ whole genome shotgun (WGS) entry which is preliminary data.</text>
</comment>
<keyword evidence="1" id="KW-0472">Membrane</keyword>
<protein>
    <submittedName>
        <fullName evidence="2">Uncharacterized protein</fullName>
    </submittedName>
</protein>
<dbReference type="EMBL" id="ASPP01029054">
    <property type="protein sequence ID" value="ETO04689.1"/>
    <property type="molecule type" value="Genomic_DNA"/>
</dbReference>
<proteinExistence type="predicted"/>
<feature type="transmembrane region" description="Helical" evidence="1">
    <location>
        <begin position="58"/>
        <end position="80"/>
    </location>
</feature>
<accession>X6LSQ9</accession>
<keyword evidence="1" id="KW-0812">Transmembrane</keyword>
<reference evidence="2 3" key="1">
    <citation type="journal article" date="2013" name="Curr. Biol.">
        <title>The Genome of the Foraminiferan Reticulomyxa filosa.</title>
        <authorList>
            <person name="Glockner G."/>
            <person name="Hulsmann N."/>
            <person name="Schleicher M."/>
            <person name="Noegel A.A."/>
            <person name="Eichinger L."/>
            <person name="Gallinger C."/>
            <person name="Pawlowski J."/>
            <person name="Sierra R."/>
            <person name="Euteneuer U."/>
            <person name="Pillet L."/>
            <person name="Moustafa A."/>
            <person name="Platzer M."/>
            <person name="Groth M."/>
            <person name="Szafranski K."/>
            <person name="Schliwa M."/>
        </authorList>
    </citation>
    <scope>NUCLEOTIDE SEQUENCE [LARGE SCALE GENOMIC DNA]</scope>
</reference>
<organism evidence="2 3">
    <name type="scientific">Reticulomyxa filosa</name>
    <dbReference type="NCBI Taxonomy" id="46433"/>
    <lineage>
        <taxon>Eukaryota</taxon>
        <taxon>Sar</taxon>
        <taxon>Rhizaria</taxon>
        <taxon>Retaria</taxon>
        <taxon>Foraminifera</taxon>
        <taxon>Monothalamids</taxon>
        <taxon>Reticulomyxidae</taxon>
        <taxon>Reticulomyxa</taxon>
    </lineage>
</organism>
<evidence type="ECO:0000256" key="1">
    <source>
        <dbReference type="SAM" id="Phobius"/>
    </source>
</evidence>
<evidence type="ECO:0000313" key="3">
    <source>
        <dbReference type="Proteomes" id="UP000023152"/>
    </source>
</evidence>
<dbReference type="Proteomes" id="UP000023152">
    <property type="component" value="Unassembled WGS sequence"/>
</dbReference>
<evidence type="ECO:0000313" key="2">
    <source>
        <dbReference type="EMBL" id="ETO04689.1"/>
    </source>
</evidence>
<sequence>MFTLSFLIYFFFLKKTPLKYHTLSFQSKKSNDPLFILSHLFWKLSEKYLILLYCENRWFFFVGLYVRVYVVLLEFIAFFLKKMKEKDARNQWERCGKRGGEEMLKKCERNEKEVVKRVTE</sequence>
<keyword evidence="1" id="KW-1133">Transmembrane helix</keyword>
<gene>
    <name evidence="2" type="ORF">RFI_32706</name>
</gene>
<dbReference type="AlphaFoldDB" id="X6LSQ9"/>